<evidence type="ECO:0000313" key="9">
    <source>
        <dbReference type="Proteomes" id="UP000186096"/>
    </source>
</evidence>
<accession>A0A1N6XW42</accession>
<dbReference type="InterPro" id="IPR039420">
    <property type="entry name" value="WalR-like"/>
</dbReference>
<evidence type="ECO:0000256" key="3">
    <source>
        <dbReference type="ARBA" id="ARBA00023125"/>
    </source>
</evidence>
<keyword evidence="9" id="KW-1185">Reference proteome</keyword>
<dbReference type="PROSITE" id="PS50043">
    <property type="entry name" value="HTH_LUXR_2"/>
    <property type="match status" value="1"/>
</dbReference>
<dbReference type="InterPro" id="IPR000792">
    <property type="entry name" value="Tscrpt_reg_LuxR_C"/>
</dbReference>
<dbReference type="SMART" id="SM00448">
    <property type="entry name" value="REC"/>
    <property type="match status" value="1"/>
</dbReference>
<dbReference type="InterPro" id="IPR058245">
    <property type="entry name" value="NreC/VraR/RcsB-like_REC"/>
</dbReference>
<dbReference type="PRINTS" id="PR00038">
    <property type="entry name" value="HTHLUXR"/>
</dbReference>
<dbReference type="SUPFAM" id="SSF46894">
    <property type="entry name" value="C-terminal effector domain of the bipartite response regulators"/>
    <property type="match status" value="1"/>
</dbReference>
<sequence length="215" mass="23272">MRVVIADDSALLREGIAHLLASAGHTVAATAGTADELLARVAEHQPDVAIVDIRMPPTHTDEGLRAATILRERYPHLGILLLSQWVHAGRALDLFRTGGTALGYLLKDRVTDIDDFLDAIRRIARGGCVLDPDVIAALLPAAPGKDPLDHLTGRERQVLALMAEGRSNAAIAERLYLGRKTVETHVNAIFTKLGLEPAADDNRRVRAVLAWLQTP</sequence>
<dbReference type="Gene3D" id="3.40.50.2300">
    <property type="match status" value="1"/>
</dbReference>
<dbReference type="Proteomes" id="UP000186096">
    <property type="component" value="Unassembled WGS sequence"/>
</dbReference>
<reference evidence="9" key="1">
    <citation type="submission" date="2017-01" db="EMBL/GenBank/DDBJ databases">
        <authorList>
            <person name="Varghese N."/>
            <person name="Submissions S."/>
        </authorList>
    </citation>
    <scope>NUCLEOTIDE SEQUENCE [LARGE SCALE GENOMIC DNA]</scope>
    <source>
        <strain evidence="9">ATCC 12950</strain>
    </source>
</reference>
<evidence type="ECO:0000259" key="6">
    <source>
        <dbReference type="PROSITE" id="PS50043"/>
    </source>
</evidence>
<evidence type="ECO:0000259" key="7">
    <source>
        <dbReference type="PROSITE" id="PS50110"/>
    </source>
</evidence>
<dbReference type="EMBL" id="FTNI01000005">
    <property type="protein sequence ID" value="SIR06453.1"/>
    <property type="molecule type" value="Genomic_DNA"/>
</dbReference>
<evidence type="ECO:0000256" key="2">
    <source>
        <dbReference type="ARBA" id="ARBA00023015"/>
    </source>
</evidence>
<feature type="modified residue" description="4-aspartylphosphate" evidence="5">
    <location>
        <position position="52"/>
    </location>
</feature>
<dbReference type="PANTHER" id="PTHR43214:SF24">
    <property type="entry name" value="TRANSCRIPTIONAL REGULATORY PROTEIN NARL-RELATED"/>
    <property type="match status" value="1"/>
</dbReference>
<dbReference type="InterPro" id="IPR001789">
    <property type="entry name" value="Sig_transdc_resp-reg_receiver"/>
</dbReference>
<keyword evidence="3" id="KW-0238">DNA-binding</keyword>
<feature type="domain" description="Response regulatory" evidence="7">
    <location>
        <begin position="2"/>
        <end position="122"/>
    </location>
</feature>
<evidence type="ECO:0000313" key="8">
    <source>
        <dbReference type="EMBL" id="SIR06453.1"/>
    </source>
</evidence>
<dbReference type="STRING" id="58117.SAMN05421833_105306"/>
<dbReference type="PROSITE" id="PS00622">
    <property type="entry name" value="HTH_LUXR_1"/>
    <property type="match status" value="1"/>
</dbReference>
<dbReference type="OrthoDB" id="483at2"/>
<evidence type="ECO:0000256" key="4">
    <source>
        <dbReference type="ARBA" id="ARBA00023163"/>
    </source>
</evidence>
<proteinExistence type="predicted"/>
<keyword evidence="2" id="KW-0805">Transcription regulation</keyword>
<dbReference type="CDD" id="cd17535">
    <property type="entry name" value="REC_NarL-like"/>
    <property type="match status" value="1"/>
</dbReference>
<dbReference type="AlphaFoldDB" id="A0A1N6XW42"/>
<protein>
    <submittedName>
        <fullName evidence="8">Two component transcriptional regulator, LuxR family</fullName>
    </submittedName>
</protein>
<keyword evidence="1 5" id="KW-0597">Phosphoprotein</keyword>
<keyword evidence="4" id="KW-0804">Transcription</keyword>
<dbReference type="Pfam" id="PF00196">
    <property type="entry name" value="GerE"/>
    <property type="match status" value="1"/>
</dbReference>
<evidence type="ECO:0000256" key="5">
    <source>
        <dbReference type="PROSITE-ProRule" id="PRU00169"/>
    </source>
</evidence>
<dbReference type="InterPro" id="IPR011006">
    <property type="entry name" value="CheY-like_superfamily"/>
</dbReference>
<name>A0A1N6XW42_9ACTN</name>
<dbReference type="GO" id="GO:0000160">
    <property type="term" value="P:phosphorelay signal transduction system"/>
    <property type="evidence" value="ECO:0007669"/>
    <property type="project" value="InterPro"/>
</dbReference>
<dbReference type="RefSeq" id="WP_076434294.1">
    <property type="nucleotide sequence ID" value="NZ_FTNI01000005.1"/>
</dbReference>
<dbReference type="CDD" id="cd06170">
    <property type="entry name" value="LuxR_C_like"/>
    <property type="match status" value="1"/>
</dbReference>
<dbReference type="InterPro" id="IPR016032">
    <property type="entry name" value="Sig_transdc_resp-reg_C-effctor"/>
</dbReference>
<dbReference type="SMART" id="SM00421">
    <property type="entry name" value="HTH_LUXR"/>
    <property type="match status" value="1"/>
</dbReference>
<feature type="domain" description="HTH luxR-type" evidence="6">
    <location>
        <begin position="144"/>
        <end position="214"/>
    </location>
</feature>
<dbReference type="GO" id="GO:0006355">
    <property type="term" value="P:regulation of DNA-templated transcription"/>
    <property type="evidence" value="ECO:0007669"/>
    <property type="project" value="InterPro"/>
</dbReference>
<dbReference type="PANTHER" id="PTHR43214">
    <property type="entry name" value="TWO-COMPONENT RESPONSE REGULATOR"/>
    <property type="match status" value="1"/>
</dbReference>
<evidence type="ECO:0000256" key="1">
    <source>
        <dbReference type="ARBA" id="ARBA00022553"/>
    </source>
</evidence>
<dbReference type="GO" id="GO:0003677">
    <property type="term" value="F:DNA binding"/>
    <property type="evidence" value="ECO:0007669"/>
    <property type="project" value="UniProtKB-KW"/>
</dbReference>
<dbReference type="PROSITE" id="PS50110">
    <property type="entry name" value="RESPONSE_REGULATORY"/>
    <property type="match status" value="1"/>
</dbReference>
<organism evidence="8 9">
    <name type="scientific">Microbispora rosea</name>
    <dbReference type="NCBI Taxonomy" id="58117"/>
    <lineage>
        <taxon>Bacteria</taxon>
        <taxon>Bacillati</taxon>
        <taxon>Actinomycetota</taxon>
        <taxon>Actinomycetes</taxon>
        <taxon>Streptosporangiales</taxon>
        <taxon>Streptosporangiaceae</taxon>
        <taxon>Microbispora</taxon>
    </lineage>
</organism>
<dbReference type="SUPFAM" id="SSF52172">
    <property type="entry name" value="CheY-like"/>
    <property type="match status" value="1"/>
</dbReference>
<gene>
    <name evidence="8" type="ORF">SAMN05421833_105306</name>
</gene>
<dbReference type="Pfam" id="PF00072">
    <property type="entry name" value="Response_reg"/>
    <property type="match status" value="1"/>
</dbReference>